<dbReference type="Proteomes" id="UP000305939">
    <property type="component" value="Unassembled WGS sequence"/>
</dbReference>
<reference evidence="2 3" key="1">
    <citation type="submission" date="2019-04" db="EMBL/GenBank/DDBJ databases">
        <title>Draft genome sequence of Robertkochia marina CC-AMO-30D.</title>
        <authorList>
            <person name="Hameed A."/>
            <person name="Lin S.-Y."/>
            <person name="Shahina M."/>
            <person name="Lai W.-A."/>
            <person name="Young C.-C."/>
        </authorList>
    </citation>
    <scope>NUCLEOTIDE SEQUENCE [LARGE SCALE GENOMIC DNA]</scope>
    <source>
        <strain evidence="2 3">CC-AMO-30D</strain>
    </source>
</reference>
<organism evidence="2 3">
    <name type="scientific">Robertkochia marina</name>
    <dbReference type="NCBI Taxonomy" id="1227945"/>
    <lineage>
        <taxon>Bacteria</taxon>
        <taxon>Pseudomonadati</taxon>
        <taxon>Bacteroidota</taxon>
        <taxon>Flavobacteriia</taxon>
        <taxon>Flavobacteriales</taxon>
        <taxon>Flavobacteriaceae</taxon>
        <taxon>Robertkochia</taxon>
    </lineage>
</organism>
<gene>
    <name evidence="2" type="ORF">E7Z59_07020</name>
</gene>
<dbReference type="AlphaFoldDB" id="A0A4V3UY45"/>
<sequence>MKMTTYIIIGAAILIASGIFVACNPKSESKENTTVAQSEEKTEQKENPFDGLREMALYVTAEQLGIETPEGETKVYGIVMDWDLGDRIATVSAYETGDASMYLSSGGGVIGGGQHENVRQAVSPYIQLGQEFLSKSEQTKSTPLPDKGCVRFYFLTNNGTYYAQETLKNIENENSDWLKLFEEANKVLTELRLTSEQK</sequence>
<dbReference type="PROSITE" id="PS51257">
    <property type="entry name" value="PROKAR_LIPOPROTEIN"/>
    <property type="match status" value="1"/>
</dbReference>
<feature type="transmembrane region" description="Helical" evidence="1">
    <location>
        <begin position="6"/>
        <end position="23"/>
    </location>
</feature>
<evidence type="ECO:0000313" key="3">
    <source>
        <dbReference type="Proteomes" id="UP000305939"/>
    </source>
</evidence>
<keyword evidence="1" id="KW-1133">Transmembrane helix</keyword>
<keyword evidence="1" id="KW-0472">Membrane</keyword>
<keyword evidence="1" id="KW-0812">Transmembrane</keyword>
<dbReference type="OrthoDB" id="1361870at2"/>
<name>A0A4V3UY45_9FLAO</name>
<accession>A0A4V3UY45</accession>
<comment type="caution">
    <text evidence="2">The sequence shown here is derived from an EMBL/GenBank/DDBJ whole genome shotgun (WGS) entry which is preliminary data.</text>
</comment>
<evidence type="ECO:0000256" key="1">
    <source>
        <dbReference type="SAM" id="Phobius"/>
    </source>
</evidence>
<proteinExistence type="predicted"/>
<evidence type="ECO:0000313" key="2">
    <source>
        <dbReference type="EMBL" id="THD67406.1"/>
    </source>
</evidence>
<dbReference type="EMBL" id="SSMC01000002">
    <property type="protein sequence ID" value="THD67406.1"/>
    <property type="molecule type" value="Genomic_DNA"/>
</dbReference>
<dbReference type="RefSeq" id="WP_136335612.1">
    <property type="nucleotide sequence ID" value="NZ_QXMP01000009.1"/>
</dbReference>
<protein>
    <submittedName>
        <fullName evidence="2">Uncharacterized protein</fullName>
    </submittedName>
</protein>
<keyword evidence="3" id="KW-1185">Reference proteome</keyword>